<evidence type="ECO:0000313" key="6">
    <source>
        <dbReference type="Proteomes" id="UP000189580"/>
    </source>
</evidence>
<feature type="domain" description="RCC1-like" evidence="4">
    <location>
        <begin position="83"/>
        <end position="499"/>
    </location>
</feature>
<dbReference type="GO" id="GO:0016973">
    <property type="term" value="P:poly(A)+ mRNA export from nucleus"/>
    <property type="evidence" value="ECO:0007669"/>
    <property type="project" value="EnsemblFungi"/>
</dbReference>
<dbReference type="PANTHER" id="PTHR22870">
    <property type="entry name" value="REGULATOR OF CHROMOSOME CONDENSATION"/>
    <property type="match status" value="1"/>
</dbReference>
<feature type="region of interest" description="Disordered" evidence="3">
    <location>
        <begin position="1"/>
        <end position="68"/>
    </location>
</feature>
<dbReference type="GO" id="GO:0006997">
    <property type="term" value="P:nucleus organization"/>
    <property type="evidence" value="ECO:0007669"/>
    <property type="project" value="EnsemblFungi"/>
</dbReference>
<feature type="repeat" description="RCC1" evidence="2">
    <location>
        <begin position="136"/>
        <end position="203"/>
    </location>
</feature>
<name>A0A167DIR6_9ASCO</name>
<feature type="repeat" description="RCC1" evidence="2">
    <location>
        <begin position="81"/>
        <end position="135"/>
    </location>
</feature>
<dbReference type="GO" id="GO:0000054">
    <property type="term" value="P:ribosomal subunit export from nucleus"/>
    <property type="evidence" value="ECO:0007669"/>
    <property type="project" value="EnsemblFungi"/>
</dbReference>
<feature type="compositionally biased region" description="Low complexity" evidence="3">
    <location>
        <begin position="56"/>
        <end position="68"/>
    </location>
</feature>
<dbReference type="GO" id="GO:0005085">
    <property type="term" value="F:guanyl-nucleotide exchange factor activity"/>
    <property type="evidence" value="ECO:0007669"/>
    <property type="project" value="EnsemblFungi"/>
</dbReference>
<keyword evidence="6" id="KW-1185">Reference proteome</keyword>
<sequence>MAKIATESTRKRGRSQAASEEPTVAVNGTAKKAKLVRTNGKATKPYSRDGPGRPARTSSSVTSSTSRTVVNEIPTLPTQRLNVYVFGSGSLCELGLGPNVTEVKRPRLNPLLPIDEIGIVSLAVGGAHVIAIDYAGKLWTWGQNDSGVLGRYTKEDYESGDVDLDNDINALESTPSRVTGIPDHLKFVAVAASDNLSAAITDEGHLWAWGTFIDDGDKAFKSGIEIQTTPVYISQIRGAVGIAGGKDHLLIVDKYGQVYAWGTGQNYQLGVQVNARLRTKTFGPIKIKGLKNIKSVAAGEYHSFAIDIDNKLWAWGLNNFGQCATWGSGDDNEAGSGVSVTKPTLAKFFEDKEVAQVDGGNHHSLILTTNGEVYAVGEMNFNQLGIPTNALPESTVREKNGSPSYVPIPTKLTTGMSEEQSLQLPKFKYIATGTDHSLAVSAEDGSIWTWGFGEVYQLGHGKPAGEDSPEDEEVPTRIKNTATTGVNMVFVGAGGQFSVSAGLPREE</sequence>
<evidence type="ECO:0000313" key="5">
    <source>
        <dbReference type="EMBL" id="ANB12961.1"/>
    </source>
</evidence>
<evidence type="ECO:0000256" key="1">
    <source>
        <dbReference type="ARBA" id="ARBA00022737"/>
    </source>
</evidence>
<dbReference type="InterPro" id="IPR051210">
    <property type="entry name" value="Ub_ligase/GEF_domain"/>
</dbReference>
<dbReference type="OrthoDB" id="61110at2759"/>
<dbReference type="AlphaFoldDB" id="A0A167DIR6"/>
<dbReference type="PROSITE" id="PS50012">
    <property type="entry name" value="RCC1_3"/>
    <property type="match status" value="6"/>
</dbReference>
<feature type="repeat" description="RCC1" evidence="2">
    <location>
        <begin position="321"/>
        <end position="370"/>
    </location>
</feature>
<dbReference type="PROSITE" id="PS00625">
    <property type="entry name" value="RCC1_1"/>
    <property type="match status" value="1"/>
</dbReference>
<feature type="repeat" description="RCC1" evidence="2">
    <location>
        <begin position="256"/>
        <end position="309"/>
    </location>
</feature>
<dbReference type="SUPFAM" id="SSF50985">
    <property type="entry name" value="RCC1/BLIP-II"/>
    <property type="match status" value="1"/>
</dbReference>
<keyword evidence="1" id="KW-0677">Repeat</keyword>
<organism evidence="5 6">
    <name type="scientific">Sugiyamaella lignohabitans</name>
    <dbReference type="NCBI Taxonomy" id="796027"/>
    <lineage>
        <taxon>Eukaryota</taxon>
        <taxon>Fungi</taxon>
        <taxon>Dikarya</taxon>
        <taxon>Ascomycota</taxon>
        <taxon>Saccharomycotina</taxon>
        <taxon>Dipodascomycetes</taxon>
        <taxon>Dipodascales</taxon>
        <taxon>Trichomonascaceae</taxon>
        <taxon>Sugiyamaella</taxon>
    </lineage>
</organism>
<dbReference type="Proteomes" id="UP000189580">
    <property type="component" value="Chromosome a"/>
</dbReference>
<dbReference type="PANTHER" id="PTHR22870:SF408">
    <property type="entry name" value="OS09G0560450 PROTEIN"/>
    <property type="match status" value="1"/>
</dbReference>
<dbReference type="GeneID" id="30033019"/>
<dbReference type="InterPro" id="IPR058923">
    <property type="entry name" value="RCC1-like_dom"/>
</dbReference>
<dbReference type="EMBL" id="CP014501">
    <property type="protein sequence ID" value="ANB12961.1"/>
    <property type="molecule type" value="Genomic_DNA"/>
</dbReference>
<dbReference type="InterPro" id="IPR000408">
    <property type="entry name" value="Reg_chr_condens"/>
</dbReference>
<dbReference type="PROSITE" id="PS00626">
    <property type="entry name" value="RCC1_2"/>
    <property type="match status" value="1"/>
</dbReference>
<dbReference type="Gene3D" id="2.130.10.30">
    <property type="entry name" value="Regulator of chromosome condensation 1/beta-lactamase-inhibitor protein II"/>
    <property type="match status" value="1"/>
</dbReference>
<accession>A0A167DIR6</accession>
<feature type="repeat" description="RCC1" evidence="2">
    <location>
        <begin position="371"/>
        <end position="443"/>
    </location>
</feature>
<dbReference type="InterPro" id="IPR009091">
    <property type="entry name" value="RCC1/BLIP-II"/>
</dbReference>
<dbReference type="PRINTS" id="PR00633">
    <property type="entry name" value="RCCNDNSATION"/>
</dbReference>
<dbReference type="KEGG" id="slb:AWJ20_1239"/>
<dbReference type="GO" id="GO:0006606">
    <property type="term" value="P:protein import into nucleus"/>
    <property type="evidence" value="ECO:0007669"/>
    <property type="project" value="EnsemblFungi"/>
</dbReference>
<dbReference type="RefSeq" id="XP_018735438.1">
    <property type="nucleotide sequence ID" value="XM_018878100.1"/>
</dbReference>
<protein>
    <submittedName>
        <fullName evidence="5">Srm1p</fullName>
    </submittedName>
</protein>
<dbReference type="Pfam" id="PF25390">
    <property type="entry name" value="WD40_RLD"/>
    <property type="match status" value="1"/>
</dbReference>
<feature type="repeat" description="RCC1" evidence="2">
    <location>
        <begin position="445"/>
        <end position="504"/>
    </location>
</feature>
<reference evidence="5 6" key="1">
    <citation type="submission" date="2016-02" db="EMBL/GenBank/DDBJ databases">
        <title>Complete genome sequence and transcriptome regulation of the pentose utilising yeast Sugiyamaella lignohabitans.</title>
        <authorList>
            <person name="Bellasio M."/>
            <person name="Peymann A."/>
            <person name="Valli M."/>
            <person name="Sipitzky M."/>
            <person name="Graf A."/>
            <person name="Sauer M."/>
            <person name="Marx H."/>
            <person name="Mattanovich D."/>
        </authorList>
    </citation>
    <scope>NUCLEOTIDE SEQUENCE [LARGE SCALE GENOMIC DNA]</scope>
    <source>
        <strain evidence="5 6">CBS 10342</strain>
    </source>
</reference>
<evidence type="ECO:0000259" key="4">
    <source>
        <dbReference type="Pfam" id="PF25390"/>
    </source>
</evidence>
<evidence type="ECO:0000256" key="3">
    <source>
        <dbReference type="SAM" id="MobiDB-lite"/>
    </source>
</evidence>
<dbReference type="GO" id="GO:0005634">
    <property type="term" value="C:nucleus"/>
    <property type="evidence" value="ECO:0007669"/>
    <property type="project" value="EnsemblFungi"/>
</dbReference>
<proteinExistence type="predicted"/>
<dbReference type="GO" id="GO:0005737">
    <property type="term" value="C:cytoplasm"/>
    <property type="evidence" value="ECO:0007669"/>
    <property type="project" value="EnsemblFungi"/>
</dbReference>
<dbReference type="GO" id="GO:0000785">
    <property type="term" value="C:chromatin"/>
    <property type="evidence" value="ECO:0007669"/>
    <property type="project" value="EnsemblFungi"/>
</dbReference>
<evidence type="ECO:0000256" key="2">
    <source>
        <dbReference type="PROSITE-ProRule" id="PRU00235"/>
    </source>
</evidence>
<gene>
    <name evidence="5" type="primary">SRM1</name>
    <name evidence="5" type="ORF">AWJ20_1239</name>
</gene>